<comment type="caution">
    <text evidence="8">The sequence shown here is derived from an EMBL/GenBank/DDBJ whole genome shotgun (WGS) entry which is preliminary data.</text>
</comment>
<dbReference type="InterPro" id="IPR031341">
    <property type="entry name" value="Methyltr_RsmF_N"/>
</dbReference>
<keyword evidence="2 6" id="KW-0489">Methyltransferase</keyword>
<dbReference type="PROSITE" id="PS51686">
    <property type="entry name" value="SAM_MT_RSMB_NOP"/>
    <property type="match status" value="1"/>
</dbReference>
<dbReference type="Proteomes" id="UP001487296">
    <property type="component" value="Unassembled WGS sequence"/>
</dbReference>
<protein>
    <submittedName>
        <fullName evidence="8">RsmB/NOP family class I SAM-dependent RNA methyltransferase</fullName>
    </submittedName>
</protein>
<dbReference type="GO" id="GO:0008168">
    <property type="term" value="F:methyltransferase activity"/>
    <property type="evidence" value="ECO:0007669"/>
    <property type="project" value="UniProtKB-KW"/>
</dbReference>
<dbReference type="EMBL" id="JBBNFP010000017">
    <property type="protein sequence ID" value="MEQ2486610.1"/>
    <property type="molecule type" value="Genomic_DNA"/>
</dbReference>
<gene>
    <name evidence="8" type="ORF">AAAT34_06020</name>
</gene>
<feature type="binding site" evidence="6">
    <location>
        <position position="182"/>
    </location>
    <ligand>
        <name>S-adenosyl-L-methionine</name>
        <dbReference type="ChEBI" id="CHEBI:59789"/>
    </ligand>
</feature>
<sequence>MSNDIALPKAFEESTKPLFGEARYAQFCEALRQAPQTTIRLNPFKITGCELAADKNFAPIAWCGEGRVLPHRPDFTFDPLLHAGVYYVQESSSMFIHHVVRHLVDSPVVALDLCAAPGGKTTTLRAALPEGSVVVANEPIKVRASILSENVQKQGHPDMVVTNNYPRDFRKADLAFDFILADVPCSGEGMFRKDPQAIQEWCPQNVEKCAELQRSIIEDIWPSLKPGGILVYSTCTYNEHEDEKNIQWIIDQLGAQLISIPVDPSWHVTSALGTGLSAAQHGGEDEGLLPVCRFIPGFTPGEGIFMAVLRKQDNDEAPRRKKDRQSAAHTQQSAYAKVAKLWLQENGASGKGAWTVVETPTIVRAIPTRWLPLYEKAAKSLHVIHAGVGLGVPKGKQLVPAASLALSTALNRSAFTQVEIGWEQAIHYLRKEAISLSPTTPQGIVLLTYRGQAIGFCKNIGNRANNLYPQEWKIKTTHLPEQPINVL</sequence>
<dbReference type="InterPro" id="IPR001678">
    <property type="entry name" value="MeTrfase_RsmB-F_NOP2_dom"/>
</dbReference>
<evidence type="ECO:0000256" key="4">
    <source>
        <dbReference type="ARBA" id="ARBA00022691"/>
    </source>
</evidence>
<comment type="caution">
    <text evidence="6">Lacks conserved residue(s) required for the propagation of feature annotation.</text>
</comment>
<dbReference type="Pfam" id="PF17125">
    <property type="entry name" value="Methyltr_RsmF_N"/>
    <property type="match status" value="1"/>
</dbReference>
<dbReference type="Gene3D" id="3.40.50.150">
    <property type="entry name" value="Vaccinia Virus protein VP39"/>
    <property type="match status" value="1"/>
</dbReference>
<dbReference type="InterPro" id="IPR027391">
    <property type="entry name" value="Nol1_Nop2_Fmu_2"/>
</dbReference>
<dbReference type="InterPro" id="IPR029063">
    <property type="entry name" value="SAM-dependent_MTases_sf"/>
</dbReference>
<dbReference type="InterPro" id="IPR023267">
    <property type="entry name" value="RCMT"/>
</dbReference>
<dbReference type="CDD" id="cd02440">
    <property type="entry name" value="AdoMet_MTases"/>
    <property type="match status" value="1"/>
</dbReference>
<dbReference type="Gene3D" id="2.30.130.60">
    <property type="match status" value="1"/>
</dbReference>
<keyword evidence="9" id="KW-1185">Reference proteome</keyword>
<feature type="binding site" evidence="6">
    <location>
        <position position="138"/>
    </location>
    <ligand>
        <name>S-adenosyl-L-methionine</name>
        <dbReference type="ChEBI" id="CHEBI:59789"/>
    </ligand>
</feature>
<dbReference type="InterPro" id="IPR049560">
    <property type="entry name" value="MeTrfase_RsmB-F_NOP2_cat"/>
</dbReference>
<evidence type="ECO:0000256" key="5">
    <source>
        <dbReference type="ARBA" id="ARBA00022884"/>
    </source>
</evidence>
<evidence type="ECO:0000256" key="3">
    <source>
        <dbReference type="ARBA" id="ARBA00022679"/>
    </source>
</evidence>
<keyword evidence="4 6" id="KW-0949">S-adenosyl-L-methionine</keyword>
<dbReference type="RefSeq" id="WP_215759687.1">
    <property type="nucleotide sequence ID" value="NZ_JAHKBE010000017.1"/>
</dbReference>
<dbReference type="PRINTS" id="PR02008">
    <property type="entry name" value="RCMTFAMILY"/>
</dbReference>
<feature type="binding site" evidence="6">
    <location>
        <begin position="114"/>
        <end position="120"/>
    </location>
    <ligand>
        <name>S-adenosyl-L-methionine</name>
        <dbReference type="ChEBI" id="CHEBI:59789"/>
    </ligand>
</feature>
<evidence type="ECO:0000313" key="9">
    <source>
        <dbReference type="Proteomes" id="UP001487296"/>
    </source>
</evidence>
<dbReference type="GO" id="GO:0032259">
    <property type="term" value="P:methylation"/>
    <property type="evidence" value="ECO:0007669"/>
    <property type="project" value="UniProtKB-KW"/>
</dbReference>
<keyword evidence="1" id="KW-0963">Cytoplasm</keyword>
<feature type="active site" description="Nucleophile" evidence="6">
    <location>
        <position position="235"/>
    </location>
</feature>
<evidence type="ECO:0000259" key="7">
    <source>
        <dbReference type="PROSITE" id="PS51686"/>
    </source>
</evidence>
<keyword evidence="3 6" id="KW-0808">Transferase</keyword>
<keyword evidence="5 6" id="KW-0694">RNA-binding</keyword>
<dbReference type="PANTHER" id="PTHR22807">
    <property type="entry name" value="NOP2 YEAST -RELATED NOL1/NOP2/FMU SUN DOMAIN-CONTAINING"/>
    <property type="match status" value="1"/>
</dbReference>
<evidence type="ECO:0000256" key="1">
    <source>
        <dbReference type="ARBA" id="ARBA00022490"/>
    </source>
</evidence>
<evidence type="ECO:0000256" key="6">
    <source>
        <dbReference type="PROSITE-ProRule" id="PRU01023"/>
    </source>
</evidence>
<accession>A0ABV1FQG9</accession>
<reference evidence="8 9" key="1">
    <citation type="submission" date="2024-04" db="EMBL/GenBank/DDBJ databases">
        <title>Human intestinal bacterial collection.</title>
        <authorList>
            <person name="Pauvert C."/>
            <person name="Hitch T.C.A."/>
            <person name="Clavel T."/>
        </authorList>
    </citation>
    <scope>NUCLEOTIDE SEQUENCE [LARGE SCALE GENOMIC DNA]</scope>
    <source>
        <strain evidence="8 9">CLA-AA-H145</strain>
    </source>
</reference>
<dbReference type="Gene3D" id="3.30.70.1170">
    <property type="entry name" value="Sun protein, domain 3"/>
    <property type="match status" value="1"/>
</dbReference>
<name>A0ABV1FQG9_9BACT</name>
<evidence type="ECO:0000313" key="8">
    <source>
        <dbReference type="EMBL" id="MEQ2486610.1"/>
    </source>
</evidence>
<feature type="domain" description="SAM-dependent MTase RsmB/NOP-type" evidence="7">
    <location>
        <begin position="10"/>
        <end position="312"/>
    </location>
</feature>
<dbReference type="Pfam" id="PF13636">
    <property type="entry name" value="Methyltranf_PUA"/>
    <property type="match status" value="1"/>
</dbReference>
<dbReference type="SUPFAM" id="SSF53335">
    <property type="entry name" value="S-adenosyl-L-methionine-dependent methyltransferases"/>
    <property type="match status" value="1"/>
</dbReference>
<comment type="similarity">
    <text evidence="6">Belongs to the class I-like SAM-binding methyltransferase superfamily. RsmB/NOP family.</text>
</comment>
<evidence type="ECO:0000256" key="2">
    <source>
        <dbReference type="ARBA" id="ARBA00022603"/>
    </source>
</evidence>
<proteinExistence type="inferred from homology"/>
<dbReference type="PANTHER" id="PTHR22807:SF30">
    <property type="entry name" value="28S RRNA (CYTOSINE(4447)-C(5))-METHYLTRANSFERASE-RELATED"/>
    <property type="match status" value="1"/>
</dbReference>
<organism evidence="8 9">
    <name type="scientific">Hallella faecis</name>
    <dbReference type="NCBI Taxonomy" id="2841596"/>
    <lineage>
        <taxon>Bacteria</taxon>
        <taxon>Pseudomonadati</taxon>
        <taxon>Bacteroidota</taxon>
        <taxon>Bacteroidia</taxon>
        <taxon>Bacteroidales</taxon>
        <taxon>Prevotellaceae</taxon>
        <taxon>Hallella</taxon>
    </lineage>
</organism>
<dbReference type="Pfam" id="PF01189">
    <property type="entry name" value="Methyltr_RsmB-F"/>
    <property type="match status" value="1"/>
</dbReference>